<sequence length="83" mass="9155">MTETLPIAQARSQFGALVRRAALGRERTVITDHGEPAAMIVAIADIEDLEDALAVAQYEARKARGEDTYVSHDEARRRLGFDT</sequence>
<comment type="caution">
    <text evidence="3">The sequence shown here is derived from an EMBL/GenBank/DDBJ whole genome shotgun (WGS) entry which is preliminary data.</text>
</comment>
<evidence type="ECO:0000313" key="3">
    <source>
        <dbReference type="EMBL" id="GAA2122522.1"/>
    </source>
</evidence>
<evidence type="ECO:0000313" key="4">
    <source>
        <dbReference type="Proteomes" id="UP001500443"/>
    </source>
</evidence>
<dbReference type="RefSeq" id="WP_027756703.1">
    <property type="nucleotide sequence ID" value="NZ_BAAAPF010000067.1"/>
</dbReference>
<dbReference type="Pfam" id="PF02604">
    <property type="entry name" value="PhdYeFM_antitox"/>
    <property type="match status" value="1"/>
</dbReference>
<reference evidence="3 4" key="1">
    <citation type="journal article" date="2019" name="Int. J. Syst. Evol. Microbiol.">
        <title>The Global Catalogue of Microorganisms (GCM) 10K type strain sequencing project: providing services to taxonomists for standard genome sequencing and annotation.</title>
        <authorList>
            <consortium name="The Broad Institute Genomics Platform"/>
            <consortium name="The Broad Institute Genome Sequencing Center for Infectious Disease"/>
            <person name="Wu L."/>
            <person name="Ma J."/>
        </authorList>
    </citation>
    <scope>NUCLEOTIDE SEQUENCE [LARGE SCALE GENOMIC DNA]</scope>
    <source>
        <strain evidence="3 4">JCM 15481</strain>
    </source>
</reference>
<dbReference type="Proteomes" id="UP001500443">
    <property type="component" value="Unassembled WGS sequence"/>
</dbReference>
<dbReference type="InterPro" id="IPR006442">
    <property type="entry name" value="Antitoxin_Phd/YefM"/>
</dbReference>
<accession>A0ABN2Y616</accession>
<protein>
    <recommendedName>
        <fullName evidence="2">Antitoxin</fullName>
    </recommendedName>
</protein>
<dbReference type="EMBL" id="BAAAPF010000067">
    <property type="protein sequence ID" value="GAA2122522.1"/>
    <property type="molecule type" value="Genomic_DNA"/>
</dbReference>
<dbReference type="Gene3D" id="3.40.1620.10">
    <property type="entry name" value="YefM-like domain"/>
    <property type="match status" value="1"/>
</dbReference>
<evidence type="ECO:0000256" key="1">
    <source>
        <dbReference type="ARBA" id="ARBA00009981"/>
    </source>
</evidence>
<evidence type="ECO:0000256" key="2">
    <source>
        <dbReference type="RuleBase" id="RU362080"/>
    </source>
</evidence>
<gene>
    <name evidence="3" type="ORF">GCM10009802_26450</name>
</gene>
<proteinExistence type="inferred from homology"/>
<name>A0ABN2Y616_9ACTN</name>
<dbReference type="NCBIfam" id="TIGR01552">
    <property type="entry name" value="phd_fam"/>
    <property type="match status" value="1"/>
</dbReference>
<dbReference type="InterPro" id="IPR036165">
    <property type="entry name" value="YefM-like_sf"/>
</dbReference>
<dbReference type="SUPFAM" id="SSF143120">
    <property type="entry name" value="YefM-like"/>
    <property type="match status" value="1"/>
</dbReference>
<comment type="similarity">
    <text evidence="1 2">Belongs to the phD/YefM antitoxin family.</text>
</comment>
<organism evidence="3 4">
    <name type="scientific">Streptomyces synnematoformans</name>
    <dbReference type="NCBI Taxonomy" id="415721"/>
    <lineage>
        <taxon>Bacteria</taxon>
        <taxon>Bacillati</taxon>
        <taxon>Actinomycetota</taxon>
        <taxon>Actinomycetes</taxon>
        <taxon>Kitasatosporales</taxon>
        <taxon>Streptomycetaceae</taxon>
        <taxon>Streptomyces</taxon>
    </lineage>
</organism>
<keyword evidence="4" id="KW-1185">Reference proteome</keyword>
<comment type="function">
    <text evidence="2">Antitoxin component of a type II toxin-antitoxin (TA) system.</text>
</comment>